<dbReference type="NCBIfam" id="TIGR00430">
    <property type="entry name" value="Q_tRNA_tgt"/>
    <property type="match status" value="1"/>
</dbReference>
<organism evidence="6 7">
    <name type="scientific">Candidatus Uhrbacteria bacterium CG_4_9_14_3_um_filter_50_9</name>
    <dbReference type="NCBI Taxonomy" id="1975035"/>
    <lineage>
        <taxon>Bacteria</taxon>
        <taxon>Candidatus Uhriibacteriota</taxon>
    </lineage>
</organism>
<feature type="binding site" evidence="4">
    <location>
        <position position="144"/>
    </location>
    <ligand>
        <name>substrate</name>
    </ligand>
</feature>
<dbReference type="SUPFAM" id="SSF51713">
    <property type="entry name" value="tRNA-guanine transglycosylase"/>
    <property type="match status" value="1"/>
</dbReference>
<keyword evidence="1 4" id="KW-0328">Glycosyltransferase</keyword>
<dbReference type="UniPathway" id="UPA00392"/>
<feature type="region of interest" description="RNA binding" evidence="4">
    <location>
        <begin position="243"/>
        <end position="249"/>
    </location>
</feature>
<feature type="binding site" evidence="4">
    <location>
        <position position="185"/>
    </location>
    <ligand>
        <name>substrate</name>
    </ligand>
</feature>
<gene>
    <name evidence="4" type="primary">tgt</name>
    <name evidence="6" type="ORF">CO174_00230</name>
</gene>
<keyword evidence="4" id="KW-0862">Zinc</keyword>
<dbReference type="NCBIfam" id="TIGR00449">
    <property type="entry name" value="tgt_general"/>
    <property type="match status" value="1"/>
</dbReference>
<accession>A0A2M7XEV6</accession>
<comment type="caution">
    <text evidence="6">The sequence shown here is derived from an EMBL/GenBank/DDBJ whole genome shotgun (WGS) entry which is preliminary data.</text>
</comment>
<keyword evidence="3 4" id="KW-0819">tRNA processing</keyword>
<comment type="subunit">
    <text evidence="4">Homodimer. Within each dimer, one monomer is responsible for RNA recognition and catalysis, while the other monomer binds to the replacement base PreQ1.</text>
</comment>
<feature type="binding site" evidence="4">
    <location>
        <position position="352"/>
    </location>
    <ligand>
        <name>Zn(2+)</name>
        <dbReference type="ChEBI" id="CHEBI:29105"/>
    </ligand>
</feature>
<evidence type="ECO:0000259" key="5">
    <source>
        <dbReference type="Pfam" id="PF01702"/>
    </source>
</evidence>
<comment type="catalytic activity">
    <reaction evidence="4">
        <text>7-aminomethyl-7-carbaguanine + guanosine(34) in tRNA = 7-aminomethyl-7-carbaguanosine(34) in tRNA + guanine</text>
        <dbReference type="Rhea" id="RHEA:24104"/>
        <dbReference type="Rhea" id="RHEA-COMP:10341"/>
        <dbReference type="Rhea" id="RHEA-COMP:10342"/>
        <dbReference type="ChEBI" id="CHEBI:16235"/>
        <dbReference type="ChEBI" id="CHEBI:58703"/>
        <dbReference type="ChEBI" id="CHEBI:74269"/>
        <dbReference type="ChEBI" id="CHEBI:82833"/>
        <dbReference type="EC" id="2.4.2.29"/>
    </reaction>
</comment>
<evidence type="ECO:0000313" key="6">
    <source>
        <dbReference type="EMBL" id="PJA46427.1"/>
    </source>
</evidence>
<evidence type="ECO:0000256" key="3">
    <source>
        <dbReference type="ARBA" id="ARBA00022694"/>
    </source>
</evidence>
<comment type="function">
    <text evidence="4">Catalyzes the base-exchange of a guanine (G) residue with the queuine precursor 7-aminomethyl-7-deazaguanine (PreQ1) at position 34 (anticodon wobble position) in tRNAs with GU(N) anticodons (tRNA-Asp, -Asn, -His and -Tyr). Catalysis occurs through a double-displacement mechanism. The nucleophile active site attacks the C1' of nucleotide 34 to detach the guanine base from the RNA, forming a covalent enzyme-RNA intermediate. The proton acceptor active site deprotonates the incoming PreQ1, allowing a nucleophilic attack on the C1' of the ribose to form the product. After dissociation, two additional enzymatic reactions on the tRNA convert PreQ1 to queuine (Q), resulting in the hypermodified nucleoside queuosine (7-(((4,5-cis-dihydroxy-2-cyclopenten-1-yl)amino)methyl)-7-deazaguanosine).</text>
</comment>
<comment type="cofactor">
    <cofactor evidence="4">
        <name>Zn(2+)</name>
        <dbReference type="ChEBI" id="CHEBI:29105"/>
    </cofactor>
    <text evidence="4">Binds 1 zinc ion per subunit.</text>
</comment>
<proteinExistence type="inferred from homology"/>
<name>A0A2M7XEV6_9BACT</name>
<feature type="active site" description="Nucleophile" evidence="4">
    <location>
        <position position="262"/>
    </location>
</feature>
<dbReference type="AlphaFoldDB" id="A0A2M7XEV6"/>
<dbReference type="GO" id="GO:0046872">
    <property type="term" value="F:metal ion binding"/>
    <property type="evidence" value="ECO:0007669"/>
    <property type="project" value="UniProtKB-KW"/>
</dbReference>
<dbReference type="HAMAP" id="MF_00168">
    <property type="entry name" value="Q_tRNA_Tgt"/>
    <property type="match status" value="1"/>
</dbReference>
<dbReference type="EMBL" id="PFWU01000001">
    <property type="protein sequence ID" value="PJA46427.1"/>
    <property type="molecule type" value="Genomic_DNA"/>
</dbReference>
<keyword evidence="2 4" id="KW-0808">Transferase</keyword>
<reference evidence="7" key="1">
    <citation type="submission" date="2017-09" db="EMBL/GenBank/DDBJ databases">
        <title>Depth-based differentiation of microbial function through sediment-hosted aquifers and enrichment of novel symbionts in the deep terrestrial subsurface.</title>
        <authorList>
            <person name="Probst A.J."/>
            <person name="Ladd B."/>
            <person name="Jarett J.K."/>
            <person name="Geller-Mcgrath D.E."/>
            <person name="Sieber C.M.K."/>
            <person name="Emerson J.B."/>
            <person name="Anantharaman K."/>
            <person name="Thomas B.C."/>
            <person name="Malmstrom R."/>
            <person name="Stieglmeier M."/>
            <person name="Klingl A."/>
            <person name="Woyke T."/>
            <person name="Ryan C.M."/>
            <person name="Banfield J.F."/>
        </authorList>
    </citation>
    <scope>NUCLEOTIDE SEQUENCE [LARGE SCALE GENOMIC DNA]</scope>
</reference>
<feature type="binding site" evidence="4">
    <location>
        <begin position="90"/>
        <end position="94"/>
    </location>
    <ligand>
        <name>substrate</name>
    </ligand>
</feature>
<dbReference type="GO" id="GO:0008616">
    <property type="term" value="P:tRNA queuosine(34) biosynthetic process"/>
    <property type="evidence" value="ECO:0007669"/>
    <property type="project" value="UniProtKB-UniRule"/>
</dbReference>
<dbReference type="InterPro" id="IPR002616">
    <property type="entry name" value="tRNA_ribo_trans-like"/>
</dbReference>
<dbReference type="Pfam" id="PF01702">
    <property type="entry name" value="TGT"/>
    <property type="match status" value="1"/>
</dbReference>
<feature type="binding site" evidence="4">
    <location>
        <position position="212"/>
    </location>
    <ligand>
        <name>substrate</name>
    </ligand>
</feature>
<evidence type="ECO:0000256" key="4">
    <source>
        <dbReference type="HAMAP-Rule" id="MF_00168"/>
    </source>
</evidence>
<feature type="binding site" evidence="4">
    <location>
        <position position="323"/>
    </location>
    <ligand>
        <name>Zn(2+)</name>
        <dbReference type="ChEBI" id="CHEBI:29105"/>
    </ligand>
</feature>
<sequence>MSIFTPHSIKENARQGTIALPHGDIQTPLFMPIATKGAVKTLSSVDMKALGAQILLSNTYHLLLRPGLDDMKTLGGLHKLMNWKGPILTDSGGYQVFSLSKMNKTTEEGVTFQSHIDGARIELTPEKSMEMQAAIGADIVMQFDDVAAGDSTRERYEEAMERSLRWAQRCKASVNPNQKLFGIVQGGTHEDLRERSARGLMEIGFDGYAIGGLSVGEKREDAYRIVEAICKILPEDKPRYFMGGGMPEEIVTYVHMGVDLFDCVLPTRNARHGTLFVWNQDPSEVEWKKYCGMNPDGMFYNRYIATNETHKLEQKPVDSYCDCELCQSYSRAYLRHLFSVNEILALRLSTMHNLKFYLRLMKELRESIKKQV</sequence>
<keyword evidence="4" id="KW-0479">Metal-binding</keyword>
<evidence type="ECO:0000256" key="1">
    <source>
        <dbReference type="ARBA" id="ARBA00022676"/>
    </source>
</evidence>
<feature type="binding site" evidence="4">
    <location>
        <position position="321"/>
    </location>
    <ligand>
        <name>Zn(2+)</name>
        <dbReference type="ChEBI" id="CHEBI:29105"/>
    </ligand>
</feature>
<feature type="region of interest" description="RNA binding; important for wobble base 34 recognition" evidence="4">
    <location>
        <begin position="267"/>
        <end position="271"/>
    </location>
</feature>
<evidence type="ECO:0000256" key="2">
    <source>
        <dbReference type="ARBA" id="ARBA00022679"/>
    </source>
</evidence>
<feature type="domain" description="tRNA-guanine(15) transglycosylase-like" evidence="5">
    <location>
        <begin position="12"/>
        <end position="370"/>
    </location>
</feature>
<dbReference type="PANTHER" id="PTHR46499">
    <property type="entry name" value="QUEUINE TRNA-RIBOSYLTRANSFERASE"/>
    <property type="match status" value="1"/>
</dbReference>
<evidence type="ECO:0000313" key="7">
    <source>
        <dbReference type="Proteomes" id="UP000229385"/>
    </source>
</evidence>
<comment type="similarity">
    <text evidence="4">Belongs to the queuine tRNA-ribosyltransferase family.</text>
</comment>
<dbReference type="EC" id="2.4.2.29" evidence="4"/>
<dbReference type="PANTHER" id="PTHR46499:SF1">
    <property type="entry name" value="QUEUINE TRNA-RIBOSYLTRANSFERASE"/>
    <property type="match status" value="1"/>
</dbReference>
<dbReference type="InterPro" id="IPR004803">
    <property type="entry name" value="TGT"/>
</dbReference>
<dbReference type="Proteomes" id="UP000229385">
    <property type="component" value="Unassembled WGS sequence"/>
</dbReference>
<comment type="pathway">
    <text evidence="4">tRNA modification; tRNA-queuosine biosynthesis.</text>
</comment>
<dbReference type="GO" id="GO:0005829">
    <property type="term" value="C:cytosol"/>
    <property type="evidence" value="ECO:0007669"/>
    <property type="project" value="TreeGrafter"/>
</dbReference>
<protein>
    <recommendedName>
        <fullName evidence="4">Queuine tRNA-ribosyltransferase</fullName>
        <ecNumber evidence="4">2.4.2.29</ecNumber>
    </recommendedName>
    <alternativeName>
        <fullName evidence="4">Guanine insertion enzyme</fullName>
    </alternativeName>
    <alternativeName>
        <fullName evidence="4">tRNA-guanine transglycosylase</fullName>
    </alternativeName>
</protein>
<dbReference type="GO" id="GO:0008479">
    <property type="term" value="F:tRNA-guanosine(34) queuine transglycosylase activity"/>
    <property type="evidence" value="ECO:0007669"/>
    <property type="project" value="UniProtKB-UniRule"/>
</dbReference>
<keyword evidence="4" id="KW-0671">Queuosine biosynthesis</keyword>
<feature type="binding site" evidence="4">
    <location>
        <position position="326"/>
    </location>
    <ligand>
        <name>Zn(2+)</name>
        <dbReference type="ChEBI" id="CHEBI:29105"/>
    </ligand>
</feature>
<dbReference type="InterPro" id="IPR036511">
    <property type="entry name" value="TGT-like_sf"/>
</dbReference>
<dbReference type="Gene3D" id="3.20.20.105">
    <property type="entry name" value="Queuine tRNA-ribosyltransferase-like"/>
    <property type="match status" value="1"/>
</dbReference>
<dbReference type="InterPro" id="IPR050076">
    <property type="entry name" value="ArchSynthase1/Queuine_TRR"/>
</dbReference>
<feature type="active site" description="Proton acceptor" evidence="4">
    <location>
        <position position="90"/>
    </location>
</feature>